<dbReference type="AlphaFoldDB" id="A0A9P7G6S7"/>
<organism evidence="1 2">
    <name type="scientific">Asterophora parasitica</name>
    <dbReference type="NCBI Taxonomy" id="117018"/>
    <lineage>
        <taxon>Eukaryota</taxon>
        <taxon>Fungi</taxon>
        <taxon>Dikarya</taxon>
        <taxon>Basidiomycota</taxon>
        <taxon>Agaricomycotina</taxon>
        <taxon>Agaricomycetes</taxon>
        <taxon>Agaricomycetidae</taxon>
        <taxon>Agaricales</taxon>
        <taxon>Tricholomatineae</taxon>
        <taxon>Lyophyllaceae</taxon>
        <taxon>Asterophora</taxon>
    </lineage>
</organism>
<gene>
    <name evidence="1" type="ORF">DXG03_007441</name>
</gene>
<dbReference type="EMBL" id="JABCKV010000055">
    <property type="protein sequence ID" value="KAG5644889.1"/>
    <property type="molecule type" value="Genomic_DNA"/>
</dbReference>
<comment type="caution">
    <text evidence="1">The sequence shown here is derived from an EMBL/GenBank/DDBJ whole genome shotgun (WGS) entry which is preliminary data.</text>
</comment>
<name>A0A9P7G6S7_9AGAR</name>
<protein>
    <submittedName>
        <fullName evidence="1">Uncharacterized protein</fullName>
    </submittedName>
</protein>
<evidence type="ECO:0000313" key="1">
    <source>
        <dbReference type="EMBL" id="KAG5644889.1"/>
    </source>
</evidence>
<dbReference type="Proteomes" id="UP000775547">
    <property type="component" value="Unassembled WGS sequence"/>
</dbReference>
<reference evidence="1" key="1">
    <citation type="submission" date="2020-07" db="EMBL/GenBank/DDBJ databases">
        <authorList>
            <person name="Nieuwenhuis M."/>
            <person name="Van De Peppel L.J.J."/>
        </authorList>
    </citation>
    <scope>NUCLEOTIDE SEQUENCE</scope>
    <source>
        <strain evidence="1">AP01</strain>
        <tissue evidence="1">Mycelium</tissue>
    </source>
</reference>
<evidence type="ECO:0000313" key="2">
    <source>
        <dbReference type="Proteomes" id="UP000775547"/>
    </source>
</evidence>
<sequence>MPEVGHKVFHENFTIAIWGYPRAVIACWISEGQDVKGKIEDLAQFGEARLVAGSRGCNTAELRYDEGNVGEGLKNRLTRVYDCAKDAVSYHDRAEQEGLEQQPSGFR</sequence>
<keyword evidence="2" id="KW-1185">Reference proteome</keyword>
<proteinExistence type="predicted"/>
<reference evidence="1" key="2">
    <citation type="submission" date="2021-10" db="EMBL/GenBank/DDBJ databases">
        <title>Phylogenomics reveals ancestral predisposition of the termite-cultivated fungus Termitomyces towards a domesticated lifestyle.</title>
        <authorList>
            <person name="Auxier B."/>
            <person name="Grum-Grzhimaylo A."/>
            <person name="Cardenas M.E."/>
            <person name="Lodge J.D."/>
            <person name="Laessoe T."/>
            <person name="Pedersen O."/>
            <person name="Smith M.E."/>
            <person name="Kuyper T.W."/>
            <person name="Franco-Molano E.A."/>
            <person name="Baroni T.J."/>
            <person name="Aanen D.K."/>
        </authorList>
    </citation>
    <scope>NUCLEOTIDE SEQUENCE</scope>
    <source>
        <strain evidence="1">AP01</strain>
        <tissue evidence="1">Mycelium</tissue>
    </source>
</reference>
<accession>A0A9P7G6S7</accession>